<dbReference type="InterPro" id="IPR032675">
    <property type="entry name" value="LRR_dom_sf"/>
</dbReference>
<dbReference type="Gene3D" id="3.80.10.10">
    <property type="entry name" value="Ribonuclease Inhibitor"/>
    <property type="match status" value="1"/>
</dbReference>
<proteinExistence type="predicted"/>
<feature type="compositionally biased region" description="Low complexity" evidence="1">
    <location>
        <begin position="310"/>
        <end position="319"/>
    </location>
</feature>
<dbReference type="EMBL" id="JAABOA010000008">
    <property type="protein sequence ID" value="KAF9586678.1"/>
    <property type="molecule type" value="Genomic_DNA"/>
</dbReference>
<feature type="region of interest" description="Disordered" evidence="1">
    <location>
        <begin position="294"/>
        <end position="328"/>
    </location>
</feature>
<dbReference type="Proteomes" id="UP000780801">
    <property type="component" value="Unassembled WGS sequence"/>
</dbReference>
<organism evidence="2 3">
    <name type="scientific">Lunasporangiospora selenospora</name>
    <dbReference type="NCBI Taxonomy" id="979761"/>
    <lineage>
        <taxon>Eukaryota</taxon>
        <taxon>Fungi</taxon>
        <taxon>Fungi incertae sedis</taxon>
        <taxon>Mucoromycota</taxon>
        <taxon>Mortierellomycotina</taxon>
        <taxon>Mortierellomycetes</taxon>
        <taxon>Mortierellales</taxon>
        <taxon>Mortierellaceae</taxon>
        <taxon>Lunasporangiospora</taxon>
    </lineage>
</organism>
<gene>
    <name evidence="2" type="ORF">BGW38_010172</name>
</gene>
<keyword evidence="3" id="KW-1185">Reference proteome</keyword>
<evidence type="ECO:0000313" key="3">
    <source>
        <dbReference type="Proteomes" id="UP000780801"/>
    </source>
</evidence>
<feature type="compositionally biased region" description="Low complexity" evidence="1">
    <location>
        <begin position="86"/>
        <end position="107"/>
    </location>
</feature>
<sequence>MTVDYDQEMMMSTADQELNTDKDEEMLIQGPAITRLCPEILSLIFYYVYVTPVVHRPTSSADHENKSENEGMQGAVSSGEQDQGHSSSSSTTTSTASTSSDTSSATSGVTARPKKDGLKSVVYIQNDLRSMLSLCLTCRAFYPQAVRILWRQRTLATNGDLTEFYQAIDLSRSSTLRRLQKQKYQPSTRKQMPSPYELGGALDIDGHRQDSEWAMGNEAALRIKSLTLLDMPLLESTLPLNSSSASSVGLAAAESVSALTGQFFGSSSSSSGLESLSSAGAGLEESMIMMSEYGKDSSAQAPLSHPPSPSSSAVASSSSTITVGTSRKRIRRKTSSIYSEMLSPRLLHTLADFCFALEDLTICLDIKNSSFGNASFNFPKTQPTVPLSILAGKLPSLKRLTLAGLVCDPKRNKTGSELLTFAKSIQPLEKLSIRSCVGIGQEILISFAIQSKQTLATLELQGIDLSTGEALAKVVGAYASHCKSLGSITLSCLEALPLDEMVETLAYHRPSYLRELHVLGHDTFRSAAQGPGQVEGQVPAPHQMIQNAQGQPVGPGEGVTIPFTQLCRINDATAVMFGLSQLSLRRLTLYCPGITDYALVQYLNRSPQLMDLVLNEPTTVMHHPQFYHFVQQQLQQQQPAELASLSVEQQEQGLSEIVPDPFTSAGFLGIIRNGFPTLKYLFIKLSLETAQEWIVQPCFQEAGLNKCLYQYRTTSGAPAVVLMCDARNSTPLNST</sequence>
<reference evidence="2" key="1">
    <citation type="journal article" date="2020" name="Fungal Divers.">
        <title>Resolving the Mortierellaceae phylogeny through synthesis of multi-gene phylogenetics and phylogenomics.</title>
        <authorList>
            <person name="Vandepol N."/>
            <person name="Liber J."/>
            <person name="Desiro A."/>
            <person name="Na H."/>
            <person name="Kennedy M."/>
            <person name="Barry K."/>
            <person name="Grigoriev I.V."/>
            <person name="Miller A.N."/>
            <person name="O'Donnell K."/>
            <person name="Stajich J.E."/>
            <person name="Bonito G."/>
        </authorList>
    </citation>
    <scope>NUCLEOTIDE SEQUENCE</scope>
    <source>
        <strain evidence="2">KOD1015</strain>
    </source>
</reference>
<evidence type="ECO:0000313" key="2">
    <source>
        <dbReference type="EMBL" id="KAF9586678.1"/>
    </source>
</evidence>
<feature type="compositionally biased region" description="Polar residues" evidence="1">
    <location>
        <begin position="75"/>
        <end position="85"/>
    </location>
</feature>
<dbReference type="SUPFAM" id="SSF52047">
    <property type="entry name" value="RNI-like"/>
    <property type="match status" value="1"/>
</dbReference>
<accession>A0A9P6G3Q9</accession>
<feature type="region of interest" description="Disordered" evidence="1">
    <location>
        <begin position="58"/>
        <end position="112"/>
    </location>
</feature>
<protein>
    <submittedName>
        <fullName evidence="2">Uncharacterized protein</fullName>
    </submittedName>
</protein>
<comment type="caution">
    <text evidence="2">The sequence shown here is derived from an EMBL/GenBank/DDBJ whole genome shotgun (WGS) entry which is preliminary data.</text>
</comment>
<evidence type="ECO:0000256" key="1">
    <source>
        <dbReference type="SAM" id="MobiDB-lite"/>
    </source>
</evidence>
<dbReference type="AlphaFoldDB" id="A0A9P6G3Q9"/>
<name>A0A9P6G3Q9_9FUNG</name>
<dbReference type="OrthoDB" id="2407417at2759"/>